<proteinExistence type="predicted"/>
<dbReference type="EMBL" id="MLCF01000002">
    <property type="protein sequence ID" value="OIV39392.1"/>
    <property type="molecule type" value="Genomic_DNA"/>
</dbReference>
<evidence type="ECO:0008006" key="3">
    <source>
        <dbReference type="Google" id="ProtNLM"/>
    </source>
</evidence>
<reference evidence="1 2" key="1">
    <citation type="submission" date="2016-10" db="EMBL/GenBank/DDBJ databases">
        <title>Genome sequence of Streptomyces gilvigriseus MUSC 26.</title>
        <authorList>
            <person name="Lee L.-H."/>
            <person name="Ser H.-L."/>
        </authorList>
    </citation>
    <scope>NUCLEOTIDE SEQUENCE [LARGE SCALE GENOMIC DNA]</scope>
    <source>
        <strain evidence="1 2">MUSC 26</strain>
    </source>
</reference>
<organism evidence="1 2">
    <name type="scientific">Mangrovactinospora gilvigrisea</name>
    <dbReference type="NCBI Taxonomy" id="1428644"/>
    <lineage>
        <taxon>Bacteria</taxon>
        <taxon>Bacillati</taxon>
        <taxon>Actinomycetota</taxon>
        <taxon>Actinomycetes</taxon>
        <taxon>Kitasatosporales</taxon>
        <taxon>Streptomycetaceae</taxon>
        <taxon>Mangrovactinospora</taxon>
    </lineage>
</organism>
<keyword evidence="2" id="KW-1185">Reference proteome</keyword>
<accession>A0A1J7CCW5</accession>
<dbReference type="Proteomes" id="UP000243342">
    <property type="component" value="Unassembled WGS sequence"/>
</dbReference>
<sequence length="61" mass="7018">MAQWQYMQTSVDRFSSDEAVSQHLNDMDATGWELVATDLTIKGSTYGSSTESKQFIWRKPR</sequence>
<comment type="caution">
    <text evidence="1">The sequence shown here is derived from an EMBL/GenBank/DDBJ whole genome shotgun (WGS) entry which is preliminary data.</text>
</comment>
<dbReference type="AlphaFoldDB" id="A0A1J7CCW5"/>
<evidence type="ECO:0000313" key="2">
    <source>
        <dbReference type="Proteomes" id="UP000243342"/>
    </source>
</evidence>
<evidence type="ECO:0000313" key="1">
    <source>
        <dbReference type="EMBL" id="OIV39392.1"/>
    </source>
</evidence>
<name>A0A1J7CCW5_9ACTN</name>
<dbReference type="RefSeq" id="WP_071654594.1">
    <property type="nucleotide sequence ID" value="NZ_MLCF01000002.1"/>
</dbReference>
<protein>
    <recommendedName>
        <fullName evidence="3">DUF4177 domain-containing protein</fullName>
    </recommendedName>
</protein>
<gene>
    <name evidence="1" type="ORF">BIV57_00680</name>
</gene>